<gene>
    <name evidence="1" type="ORF">EV186_105199</name>
</gene>
<evidence type="ECO:0000313" key="1">
    <source>
        <dbReference type="EMBL" id="TDP94967.1"/>
    </source>
</evidence>
<dbReference type="EMBL" id="SNXZ01000005">
    <property type="protein sequence ID" value="TDP94967.1"/>
    <property type="molecule type" value="Genomic_DNA"/>
</dbReference>
<dbReference type="AlphaFoldDB" id="A0A4R6S6Z2"/>
<keyword evidence="2" id="KW-1185">Reference proteome</keyword>
<sequence length="385" mass="39561">MKAGHGTATIPVPDGSPMGGYVDRPSASTGVADPLEAHVVTVSDGARRMAFVVLDVVCVNVDLADAVERELIELGIDDVWVCATHTHSGPETGCVPGGAATPPPWTEVVTAAARRAGADAVAGEVTSTIGASLVSVTDVGSVRSKPGATRPVPVDVIAFRGPRDELTGLFAVLPVHPTVLPASSTVVSADLTGAVRRALTDRLGVWTVVATGAAGDISTRGVRQAADLGECARLGAVVADQVVRALPVDCTSGPVRTARADTVVLPTERGSAISAGGSTRQAETLRQAVRLRDHLPWPDRPLEATVRAARLGPVGLVGLPGEPFLDLRSRVNGILIGYVGGYLGYLPTRAAFAGEPTYETVISPIVAGAAESLVDVAAETLRRLR</sequence>
<organism evidence="1 2">
    <name type="scientific">Labedaea rhizosphaerae</name>
    <dbReference type="NCBI Taxonomy" id="598644"/>
    <lineage>
        <taxon>Bacteria</taxon>
        <taxon>Bacillati</taxon>
        <taxon>Actinomycetota</taxon>
        <taxon>Actinomycetes</taxon>
        <taxon>Pseudonocardiales</taxon>
        <taxon>Pseudonocardiaceae</taxon>
        <taxon>Labedaea</taxon>
    </lineage>
</organism>
<comment type="caution">
    <text evidence="1">The sequence shown here is derived from an EMBL/GenBank/DDBJ whole genome shotgun (WGS) entry which is preliminary data.</text>
</comment>
<proteinExistence type="predicted"/>
<protein>
    <recommendedName>
        <fullName evidence="3">Neutral/alkaline ceramidase-like enzyme</fullName>
    </recommendedName>
</protein>
<dbReference type="OrthoDB" id="622550at2"/>
<evidence type="ECO:0000313" key="2">
    <source>
        <dbReference type="Proteomes" id="UP000295444"/>
    </source>
</evidence>
<dbReference type="RefSeq" id="WP_133852370.1">
    <property type="nucleotide sequence ID" value="NZ_SNXZ01000005.1"/>
</dbReference>
<reference evidence="1 2" key="1">
    <citation type="submission" date="2019-03" db="EMBL/GenBank/DDBJ databases">
        <title>Genomic Encyclopedia of Type Strains, Phase IV (KMG-IV): sequencing the most valuable type-strain genomes for metagenomic binning, comparative biology and taxonomic classification.</title>
        <authorList>
            <person name="Goeker M."/>
        </authorList>
    </citation>
    <scope>NUCLEOTIDE SEQUENCE [LARGE SCALE GENOMIC DNA]</scope>
    <source>
        <strain evidence="1 2">DSM 45361</strain>
    </source>
</reference>
<name>A0A4R6S6Z2_LABRH</name>
<evidence type="ECO:0008006" key="3">
    <source>
        <dbReference type="Google" id="ProtNLM"/>
    </source>
</evidence>
<dbReference type="Proteomes" id="UP000295444">
    <property type="component" value="Unassembled WGS sequence"/>
</dbReference>
<accession>A0A4R6S6Z2</accession>